<evidence type="ECO:0000313" key="2">
    <source>
        <dbReference type="Proteomes" id="UP000199365"/>
    </source>
</evidence>
<accession>A0A1H1KL56</accession>
<dbReference type="Proteomes" id="UP000199365">
    <property type="component" value="Unassembled WGS sequence"/>
</dbReference>
<dbReference type="EMBL" id="FNKX01000005">
    <property type="protein sequence ID" value="SDR62479.1"/>
    <property type="molecule type" value="Genomic_DNA"/>
</dbReference>
<dbReference type="AlphaFoldDB" id="A0A1H1KL56"/>
<organism evidence="1 2">
    <name type="scientific">Paraburkholderia tuberum</name>
    <dbReference type="NCBI Taxonomy" id="157910"/>
    <lineage>
        <taxon>Bacteria</taxon>
        <taxon>Pseudomonadati</taxon>
        <taxon>Pseudomonadota</taxon>
        <taxon>Betaproteobacteria</taxon>
        <taxon>Burkholderiales</taxon>
        <taxon>Burkholderiaceae</taxon>
        <taxon>Paraburkholderia</taxon>
    </lineage>
</organism>
<name>A0A1H1KL56_9BURK</name>
<keyword evidence="2" id="KW-1185">Reference proteome</keyword>
<gene>
    <name evidence="1" type="ORF">SAMN05445850_8212</name>
</gene>
<reference evidence="2" key="1">
    <citation type="submission" date="2016-10" db="EMBL/GenBank/DDBJ databases">
        <authorList>
            <person name="Varghese N."/>
            <person name="Submissions S."/>
        </authorList>
    </citation>
    <scope>NUCLEOTIDE SEQUENCE [LARGE SCALE GENOMIC DNA]</scope>
    <source>
        <strain evidence="2">DUS833</strain>
    </source>
</reference>
<feature type="non-terminal residue" evidence="1">
    <location>
        <position position="1"/>
    </location>
</feature>
<protein>
    <submittedName>
        <fullName evidence="1">Uncharacterized protein</fullName>
    </submittedName>
</protein>
<sequence>NDPEINIAWGMKSEPIVTGPSANGAGLPAVEVY</sequence>
<proteinExistence type="predicted"/>
<evidence type="ECO:0000313" key="1">
    <source>
        <dbReference type="EMBL" id="SDR62479.1"/>
    </source>
</evidence>